<protein>
    <submittedName>
        <fullName evidence="4">MBL fold metallo-hydrolase</fullName>
    </submittedName>
</protein>
<evidence type="ECO:0000256" key="2">
    <source>
        <dbReference type="SAM" id="SignalP"/>
    </source>
</evidence>
<feature type="compositionally biased region" description="Basic and acidic residues" evidence="1">
    <location>
        <begin position="405"/>
        <end position="415"/>
    </location>
</feature>
<keyword evidence="5" id="KW-1185">Reference proteome</keyword>
<dbReference type="SUPFAM" id="SSF56281">
    <property type="entry name" value="Metallo-hydrolase/oxidoreductase"/>
    <property type="match status" value="1"/>
</dbReference>
<dbReference type="InterPro" id="IPR035681">
    <property type="entry name" value="ComA-like_MBL"/>
</dbReference>
<dbReference type="Gene3D" id="3.60.15.10">
    <property type="entry name" value="Ribonuclease Z/Hydroxyacylglutathione hydrolase-like"/>
    <property type="match status" value="1"/>
</dbReference>
<feature type="compositionally biased region" description="Basic and acidic residues" evidence="1">
    <location>
        <begin position="353"/>
        <end position="364"/>
    </location>
</feature>
<feature type="signal peptide" evidence="2">
    <location>
        <begin position="1"/>
        <end position="16"/>
    </location>
</feature>
<reference evidence="4 5" key="1">
    <citation type="submission" date="2021-02" db="EMBL/GenBank/DDBJ databases">
        <title>De Novo genome assembly of isolated myxobacteria.</title>
        <authorList>
            <person name="Stevens D.C."/>
        </authorList>
    </citation>
    <scope>NUCLEOTIDE SEQUENCE [LARGE SCALE GENOMIC DNA]</scope>
    <source>
        <strain evidence="5">SCPEA02</strain>
    </source>
</reference>
<dbReference type="PROSITE" id="PS51257">
    <property type="entry name" value="PROKAR_LIPOPROTEIN"/>
    <property type="match status" value="1"/>
</dbReference>
<dbReference type="InterPro" id="IPR035451">
    <property type="entry name" value="Ada-like_dom_sf"/>
</dbReference>
<dbReference type="RefSeq" id="WP_206725482.1">
    <property type="nucleotide sequence ID" value="NZ_CP071090.1"/>
</dbReference>
<dbReference type="PANTHER" id="PTHR30619:SF1">
    <property type="entry name" value="RECOMBINATION PROTEIN 2"/>
    <property type="match status" value="1"/>
</dbReference>
<dbReference type="PANTHER" id="PTHR30619">
    <property type="entry name" value="DNA INTERNALIZATION/COMPETENCE PROTEIN COMEC/REC2"/>
    <property type="match status" value="1"/>
</dbReference>
<evidence type="ECO:0000313" key="4">
    <source>
        <dbReference type="EMBL" id="QSQ23911.1"/>
    </source>
</evidence>
<keyword evidence="2" id="KW-0732">Signal</keyword>
<evidence type="ECO:0000313" key="5">
    <source>
        <dbReference type="Proteomes" id="UP000662747"/>
    </source>
</evidence>
<evidence type="ECO:0000259" key="3">
    <source>
        <dbReference type="SMART" id="SM00849"/>
    </source>
</evidence>
<proteinExistence type="predicted"/>
<feature type="compositionally biased region" description="Polar residues" evidence="1">
    <location>
        <begin position="365"/>
        <end position="386"/>
    </location>
</feature>
<feature type="region of interest" description="Disordered" evidence="1">
    <location>
        <begin position="312"/>
        <end position="428"/>
    </location>
</feature>
<dbReference type="SUPFAM" id="SSF57884">
    <property type="entry name" value="Ada DNA repair protein, N-terminal domain (N-Ada 10)"/>
    <property type="match status" value="1"/>
</dbReference>
<feature type="compositionally biased region" description="Low complexity" evidence="1">
    <location>
        <begin position="340"/>
        <end position="352"/>
    </location>
</feature>
<accession>A0ABX7P1M2</accession>
<feature type="chain" id="PRO_5045855683" evidence="2">
    <location>
        <begin position="17"/>
        <end position="470"/>
    </location>
</feature>
<dbReference type="SMART" id="SM00849">
    <property type="entry name" value="Lactamase_B"/>
    <property type="match status" value="1"/>
</dbReference>
<dbReference type="Pfam" id="PF00753">
    <property type="entry name" value="Lactamase_B"/>
    <property type="match status" value="1"/>
</dbReference>
<dbReference type="Gene3D" id="3.40.10.10">
    <property type="entry name" value="DNA Methylphosphotriester Repair Domain"/>
    <property type="match status" value="1"/>
</dbReference>
<sequence>MSPRLLCLLGVLVAAAACQEPPPSAPPSPTAVPRPAEARRYFGAGPDGKLHVYFFNVGQGDAALIVSPEGHTVLVDTGPITATDHLLNRLPELLTGRLDLVILTHPHPDHHGAVEAVLRRVGAKQLMEPQLEATPPEYDALLTRLGGMGVEFVSTAPSQSTPNAPLRLPLGPGVDLNVLWPRHPAEKLLDVPDAALEANSVVLRLTYGDTAVLFEGDAHAKTEEHLLERGMPMRATVLKVAAHGADGPTTEAFLKAVHPGAAVISVSGQSGGPASATLKRLEAAGVQVFRTDVAGEVQVVSDGKQLVVTPQRLPDGVPGDTRYTFAGLGDTASPPVAQVPKAEAAKAGVPKPEAAKAEAPKSDVTKASTGRGSQGPRSPTNPTQYGQVVDIDDLPSANVPPSSRTETRTPRKGTESRAMSAGPYVGSSKADVFHLPSCRNAAKIKESNLVVFKTREEAARNRRPARDCNP</sequence>
<gene>
    <name evidence="4" type="ORF">JY651_02695</name>
</gene>
<dbReference type="InterPro" id="IPR001279">
    <property type="entry name" value="Metallo-B-lactamas"/>
</dbReference>
<evidence type="ECO:0000256" key="1">
    <source>
        <dbReference type="SAM" id="MobiDB-lite"/>
    </source>
</evidence>
<name>A0ABX7P1M2_9BACT</name>
<organism evidence="4 5">
    <name type="scientific">Pyxidicoccus parkwayensis</name>
    <dbReference type="NCBI Taxonomy" id="2813578"/>
    <lineage>
        <taxon>Bacteria</taxon>
        <taxon>Pseudomonadati</taxon>
        <taxon>Myxococcota</taxon>
        <taxon>Myxococcia</taxon>
        <taxon>Myxococcales</taxon>
        <taxon>Cystobacterineae</taxon>
        <taxon>Myxococcaceae</taxon>
        <taxon>Pyxidicoccus</taxon>
    </lineage>
</organism>
<dbReference type="Proteomes" id="UP000662747">
    <property type="component" value="Chromosome"/>
</dbReference>
<feature type="domain" description="Metallo-beta-lactamase" evidence="3">
    <location>
        <begin position="59"/>
        <end position="268"/>
    </location>
</feature>
<dbReference type="CDD" id="cd07731">
    <property type="entry name" value="ComA-like_MBL-fold"/>
    <property type="match status" value="1"/>
</dbReference>
<dbReference type="InterPro" id="IPR052159">
    <property type="entry name" value="Competence_DNA_uptake"/>
</dbReference>
<dbReference type="InterPro" id="IPR036866">
    <property type="entry name" value="RibonucZ/Hydroxyglut_hydro"/>
</dbReference>
<dbReference type="EMBL" id="CP071090">
    <property type="protein sequence ID" value="QSQ23911.1"/>
    <property type="molecule type" value="Genomic_DNA"/>
</dbReference>